<dbReference type="Pfam" id="PF07859">
    <property type="entry name" value="Abhydrolase_3"/>
    <property type="match status" value="1"/>
</dbReference>
<dbReference type="PANTHER" id="PTHR48081">
    <property type="entry name" value="AB HYDROLASE SUPERFAMILY PROTEIN C4A8.06C"/>
    <property type="match status" value="1"/>
</dbReference>
<evidence type="ECO:0000313" key="4">
    <source>
        <dbReference type="Proteomes" id="UP000078343"/>
    </source>
</evidence>
<dbReference type="GeneID" id="30012374"/>
<name>A0A178ZCI5_9EURO</name>
<evidence type="ECO:0000259" key="2">
    <source>
        <dbReference type="Pfam" id="PF07859"/>
    </source>
</evidence>
<evidence type="ECO:0000256" key="1">
    <source>
        <dbReference type="ARBA" id="ARBA00022801"/>
    </source>
</evidence>
<dbReference type="OrthoDB" id="408631at2759"/>
<dbReference type="InterPro" id="IPR013094">
    <property type="entry name" value="AB_hydrolase_3"/>
</dbReference>
<dbReference type="AlphaFoldDB" id="A0A178ZCI5"/>
<proteinExistence type="predicted"/>
<dbReference type="RefSeq" id="XP_018690835.1">
    <property type="nucleotide sequence ID" value="XM_018839714.1"/>
</dbReference>
<protein>
    <recommendedName>
        <fullName evidence="2">Alpha/beta hydrolase fold-3 domain-containing protein</fullName>
    </recommendedName>
</protein>
<gene>
    <name evidence="3" type="ORF">AYL99_08206</name>
</gene>
<dbReference type="GO" id="GO:0016787">
    <property type="term" value="F:hydrolase activity"/>
    <property type="evidence" value="ECO:0007669"/>
    <property type="project" value="UniProtKB-KW"/>
</dbReference>
<comment type="caution">
    <text evidence="3">The sequence shown here is derived from an EMBL/GenBank/DDBJ whole genome shotgun (WGS) entry which is preliminary data.</text>
</comment>
<evidence type="ECO:0000313" key="3">
    <source>
        <dbReference type="EMBL" id="OAP57468.1"/>
    </source>
</evidence>
<reference evidence="3 4" key="1">
    <citation type="submission" date="2016-04" db="EMBL/GenBank/DDBJ databases">
        <title>Draft genome of Fonsecaea erecta CBS 125763.</title>
        <authorList>
            <person name="Weiss V.A."/>
            <person name="Vicente V.A."/>
            <person name="Raittz R.T."/>
            <person name="Moreno L.F."/>
            <person name="De Souza E.M."/>
            <person name="Pedrosa F.O."/>
            <person name="Steffens M.B."/>
            <person name="Faoro H."/>
            <person name="Tadra-Sfeir M.Z."/>
            <person name="Najafzadeh M.J."/>
            <person name="Felipe M.S."/>
            <person name="Teixeira M."/>
            <person name="Sun J."/>
            <person name="Xi L."/>
            <person name="Gomes R."/>
            <person name="De Azevedo C.M."/>
            <person name="Salgado C.G."/>
            <person name="Da Silva M.B."/>
            <person name="Nascimento M.F."/>
            <person name="Queiroz-Telles F."/>
            <person name="Attili D.S."/>
            <person name="Gorbushina A."/>
        </authorList>
    </citation>
    <scope>NUCLEOTIDE SEQUENCE [LARGE SCALE GENOMIC DNA]</scope>
    <source>
        <strain evidence="3 4">CBS 125763</strain>
    </source>
</reference>
<sequence>MLPTPPLDEDDDDGLCPIVHHVDMVAQLNQPPYPLHPSVKDRLHPDYVAFYNKYLLHAQQVHQLPVSVARGSRTVPACHSKPLPVGHIQDVSISRRETVGPDVLVRCFTPPGAPPATGWPLVLYYHGGGWVFGDIETENTVCTHICVRARAVVITTDYRLAPEDPWPAAIHDAWEAFLWSTASPQQGLDVDVNLHKVAIAGSSAGANIAAVIAQKAALRFPPLSPPPAGRVSIRSQVLVVPVTDNTATPFSSPSWQAYEFTAHLPAKKMLWYRHHYLPNPADRAHREASPLLASDDVFARLAPAYIIVAELDVLRHDGEEYARRLRANGVAARVTLMEGMPHPFLAMDSVLEAGRTAIRNICDELTRVFACD</sequence>
<dbReference type="Gene3D" id="3.40.50.1820">
    <property type="entry name" value="alpha/beta hydrolase"/>
    <property type="match status" value="1"/>
</dbReference>
<dbReference type="InterPro" id="IPR029058">
    <property type="entry name" value="AB_hydrolase_fold"/>
</dbReference>
<dbReference type="EMBL" id="LVYI01000007">
    <property type="protein sequence ID" value="OAP57468.1"/>
    <property type="molecule type" value="Genomic_DNA"/>
</dbReference>
<dbReference type="STRING" id="1367422.A0A178ZCI5"/>
<feature type="domain" description="Alpha/beta hydrolase fold-3" evidence="2">
    <location>
        <begin position="122"/>
        <end position="345"/>
    </location>
</feature>
<accession>A0A178ZCI5</accession>
<keyword evidence="4" id="KW-1185">Reference proteome</keyword>
<keyword evidence="1" id="KW-0378">Hydrolase</keyword>
<dbReference type="Proteomes" id="UP000078343">
    <property type="component" value="Unassembled WGS sequence"/>
</dbReference>
<dbReference type="PANTHER" id="PTHR48081:SF8">
    <property type="entry name" value="ALPHA_BETA HYDROLASE FOLD-3 DOMAIN-CONTAINING PROTEIN-RELATED"/>
    <property type="match status" value="1"/>
</dbReference>
<dbReference type="SUPFAM" id="SSF53474">
    <property type="entry name" value="alpha/beta-Hydrolases"/>
    <property type="match status" value="1"/>
</dbReference>
<organism evidence="3 4">
    <name type="scientific">Fonsecaea erecta</name>
    <dbReference type="NCBI Taxonomy" id="1367422"/>
    <lineage>
        <taxon>Eukaryota</taxon>
        <taxon>Fungi</taxon>
        <taxon>Dikarya</taxon>
        <taxon>Ascomycota</taxon>
        <taxon>Pezizomycotina</taxon>
        <taxon>Eurotiomycetes</taxon>
        <taxon>Chaetothyriomycetidae</taxon>
        <taxon>Chaetothyriales</taxon>
        <taxon>Herpotrichiellaceae</taxon>
        <taxon>Fonsecaea</taxon>
    </lineage>
</organism>
<dbReference type="InterPro" id="IPR050300">
    <property type="entry name" value="GDXG_lipolytic_enzyme"/>
</dbReference>